<dbReference type="PANTHER" id="PTHR47810:SF1">
    <property type="entry name" value="DNA LIGASE B"/>
    <property type="match status" value="1"/>
</dbReference>
<feature type="domain" description="ATP-dependent DNA ligase family profile" evidence="8">
    <location>
        <begin position="134"/>
        <end position="233"/>
    </location>
</feature>
<dbReference type="GO" id="GO:0006260">
    <property type="term" value="P:DNA replication"/>
    <property type="evidence" value="ECO:0007669"/>
    <property type="project" value="UniProtKB-KW"/>
</dbReference>
<dbReference type="GO" id="GO:0005524">
    <property type="term" value="F:ATP binding"/>
    <property type="evidence" value="ECO:0007669"/>
    <property type="project" value="InterPro"/>
</dbReference>
<dbReference type="RefSeq" id="WP_021703322.1">
    <property type="nucleotide sequence ID" value="NZ_BATJ01000001.1"/>
</dbReference>
<dbReference type="NCBIfam" id="NF006592">
    <property type="entry name" value="PRK09125.1"/>
    <property type="match status" value="1"/>
</dbReference>
<dbReference type="InterPro" id="IPR012310">
    <property type="entry name" value="DNA_ligase_ATP-dep_cent"/>
</dbReference>
<evidence type="ECO:0000256" key="2">
    <source>
        <dbReference type="ARBA" id="ARBA00022598"/>
    </source>
</evidence>
<dbReference type="PANTHER" id="PTHR47810">
    <property type="entry name" value="DNA LIGASE"/>
    <property type="match status" value="1"/>
</dbReference>
<dbReference type="CDD" id="cd07896">
    <property type="entry name" value="Adenylation_kDNA_ligase_like"/>
    <property type="match status" value="1"/>
</dbReference>
<keyword evidence="2" id="KW-0436">Ligase</keyword>
<name>U2ZV87_VIBPR</name>
<dbReference type="Gene3D" id="2.40.50.140">
    <property type="entry name" value="Nucleic acid-binding proteins"/>
    <property type="match status" value="1"/>
</dbReference>
<sequence length="283" mass="32060">MELKLTSIAIALLMTHSPEAFAQEALYSIPVVNAEMYQPDIDINQYWQSEKLDGIRVIWNGTHLTTRQGNLIHAPKWFVSSLPGYPVEGELWAGRGQFALVQHTVLDKEPNDVAWKQITYMLFDLPMASGNYPKRYAALKTLVTQIDSEHVKYVEHSPITSEQSLFDYLDEVSDSDGEGVMLRKITGDYQAGRSSDLLKLKKYQDTEAVIVGYKAGSGKYQGMLGSLRVKLQDGTEFYIGSGLSDQLRKHPPQIGSTITFRHNGYTHLGVPRFARFLREREHY</sequence>
<dbReference type="Gene3D" id="3.30.1490.70">
    <property type="match status" value="1"/>
</dbReference>
<feature type="chain" id="PRO_5004637243" description="ATP-dependent DNA ligase family profile domain-containing protein" evidence="7">
    <location>
        <begin position="23"/>
        <end position="283"/>
    </location>
</feature>
<comment type="cofactor">
    <cofactor evidence="1">
        <name>a divalent metal cation</name>
        <dbReference type="ChEBI" id="CHEBI:60240"/>
    </cofactor>
</comment>
<evidence type="ECO:0000259" key="8">
    <source>
        <dbReference type="PROSITE" id="PS50160"/>
    </source>
</evidence>
<keyword evidence="4" id="KW-0227">DNA damage</keyword>
<dbReference type="Proteomes" id="UP000016570">
    <property type="component" value="Unassembled WGS sequence"/>
</dbReference>
<dbReference type="PROSITE" id="PS50160">
    <property type="entry name" value="DNA_LIGASE_A3"/>
    <property type="match status" value="1"/>
</dbReference>
<dbReference type="Pfam" id="PF01068">
    <property type="entry name" value="DNA_ligase_A_M"/>
    <property type="match status" value="1"/>
</dbReference>
<organism evidence="9 10">
    <name type="scientific">Vibrio proteolyticus NBRC 13287</name>
    <dbReference type="NCBI Taxonomy" id="1219065"/>
    <lineage>
        <taxon>Bacteria</taxon>
        <taxon>Pseudomonadati</taxon>
        <taxon>Pseudomonadota</taxon>
        <taxon>Gammaproteobacteria</taxon>
        <taxon>Vibrionales</taxon>
        <taxon>Vibrionaceae</taxon>
        <taxon>Vibrio</taxon>
    </lineage>
</organism>
<evidence type="ECO:0000256" key="4">
    <source>
        <dbReference type="ARBA" id="ARBA00022763"/>
    </source>
</evidence>
<dbReference type="InterPro" id="IPR012340">
    <property type="entry name" value="NA-bd_OB-fold"/>
</dbReference>
<dbReference type="EMBL" id="BATJ01000001">
    <property type="protein sequence ID" value="GAD65330.1"/>
    <property type="molecule type" value="Genomic_DNA"/>
</dbReference>
<dbReference type="InterPro" id="IPR050326">
    <property type="entry name" value="NAD_dep_DNA_ligaseB"/>
</dbReference>
<reference evidence="9 10" key="1">
    <citation type="submission" date="2013-09" db="EMBL/GenBank/DDBJ databases">
        <title>Whole genome shotgun sequence of Vibrio proteolyticus NBRC 13287.</title>
        <authorList>
            <person name="Isaki S."/>
            <person name="Hosoyama A."/>
            <person name="Numata M."/>
            <person name="Hashimoto M."/>
            <person name="Hosoyama Y."/>
            <person name="Tsuchikane K."/>
            <person name="Noguchi M."/>
            <person name="Hirakata S."/>
            <person name="Ichikawa N."/>
            <person name="Ohji S."/>
            <person name="Yamazoe A."/>
            <person name="Fujita N."/>
        </authorList>
    </citation>
    <scope>NUCLEOTIDE SEQUENCE [LARGE SCALE GENOMIC DNA]</scope>
    <source>
        <strain evidence="9 10">NBRC 13287</strain>
    </source>
</reference>
<dbReference type="AlphaFoldDB" id="U2ZV87"/>
<dbReference type="eggNOG" id="COG1793">
    <property type="taxonomic scope" value="Bacteria"/>
</dbReference>
<evidence type="ECO:0000256" key="6">
    <source>
        <dbReference type="ARBA" id="ARBA00034003"/>
    </source>
</evidence>
<dbReference type="InterPro" id="IPR016059">
    <property type="entry name" value="DNA_ligase_ATP-dep_CS"/>
</dbReference>
<feature type="signal peptide" evidence="7">
    <location>
        <begin position="1"/>
        <end position="22"/>
    </location>
</feature>
<keyword evidence="7" id="KW-0732">Signal</keyword>
<keyword evidence="3" id="KW-0235">DNA replication</keyword>
<protein>
    <recommendedName>
        <fullName evidence="8">ATP-dependent DNA ligase family profile domain-containing protein</fullName>
    </recommendedName>
</protein>
<keyword evidence="10" id="KW-1185">Reference proteome</keyword>
<dbReference type="GO" id="GO:0006310">
    <property type="term" value="P:DNA recombination"/>
    <property type="evidence" value="ECO:0007669"/>
    <property type="project" value="InterPro"/>
</dbReference>
<dbReference type="SUPFAM" id="SSF56091">
    <property type="entry name" value="DNA ligase/mRNA capping enzyme, catalytic domain"/>
    <property type="match status" value="1"/>
</dbReference>
<accession>U2ZV87</accession>
<dbReference type="Gene3D" id="3.30.470.30">
    <property type="entry name" value="DNA ligase/mRNA capping enzyme"/>
    <property type="match status" value="1"/>
</dbReference>
<dbReference type="CDD" id="cd08041">
    <property type="entry name" value="OBF_kDNA_ligase_like"/>
    <property type="match status" value="1"/>
</dbReference>
<evidence type="ECO:0000313" key="10">
    <source>
        <dbReference type="Proteomes" id="UP000016570"/>
    </source>
</evidence>
<keyword evidence="5" id="KW-0234">DNA repair</keyword>
<dbReference type="GO" id="GO:0006281">
    <property type="term" value="P:DNA repair"/>
    <property type="evidence" value="ECO:0007669"/>
    <property type="project" value="UniProtKB-KW"/>
</dbReference>
<proteinExistence type="predicted"/>
<dbReference type="SUPFAM" id="SSF50249">
    <property type="entry name" value="Nucleic acid-binding proteins"/>
    <property type="match status" value="1"/>
</dbReference>
<gene>
    <name evidence="9" type="ORF">VPR01S_01_01020</name>
</gene>
<evidence type="ECO:0000256" key="7">
    <source>
        <dbReference type="SAM" id="SignalP"/>
    </source>
</evidence>
<comment type="catalytic activity">
    <reaction evidence="6">
        <text>ATP + (deoxyribonucleotide)n-3'-hydroxyl + 5'-phospho-(deoxyribonucleotide)m = (deoxyribonucleotide)n+m + AMP + diphosphate.</text>
        <dbReference type="EC" id="6.5.1.1"/>
    </reaction>
</comment>
<evidence type="ECO:0000313" key="9">
    <source>
        <dbReference type="EMBL" id="GAD65330.1"/>
    </source>
</evidence>
<dbReference type="Pfam" id="PF14743">
    <property type="entry name" value="DNA_ligase_OB_2"/>
    <property type="match status" value="1"/>
</dbReference>
<dbReference type="InterPro" id="IPR029319">
    <property type="entry name" value="DNA_ligase_OB"/>
</dbReference>
<comment type="caution">
    <text evidence="9">The sequence shown here is derived from an EMBL/GenBank/DDBJ whole genome shotgun (WGS) entry which is preliminary data.</text>
</comment>
<evidence type="ECO:0000256" key="1">
    <source>
        <dbReference type="ARBA" id="ARBA00001968"/>
    </source>
</evidence>
<evidence type="ECO:0000256" key="3">
    <source>
        <dbReference type="ARBA" id="ARBA00022705"/>
    </source>
</evidence>
<dbReference type="GO" id="GO:0003910">
    <property type="term" value="F:DNA ligase (ATP) activity"/>
    <property type="evidence" value="ECO:0007669"/>
    <property type="project" value="UniProtKB-EC"/>
</dbReference>
<dbReference type="PROSITE" id="PS00333">
    <property type="entry name" value="DNA_LIGASE_A2"/>
    <property type="match status" value="1"/>
</dbReference>
<evidence type="ECO:0000256" key="5">
    <source>
        <dbReference type="ARBA" id="ARBA00023204"/>
    </source>
</evidence>
<dbReference type="STRING" id="1219065.VPR01S_01_01020"/>